<sequence length="498" mass="57619">MPAQPMSDTRTPASERALSPPVPQRTFFFVNEESSSKGKRAHVMKHHIQEKKKERRKLLAQATAGPGGRETRGLHWTRKVEPSQGAAARVSSSSKKDSVARSKLRRDADDFRIPDLITCSLCRHLNLSPNRSDPFDTLPLSLTDESQQLVDCWTKKLSYWSGQNVHMKIAAFQQAMLHPMTFHVMILTYCARLRARVLGVRNTPQSFQYIATAERALSRYIEKTNNPYDENVIMAFSALSLQEERYGDKVKAAEHLHQAMLRLRPRTGMYFFQDVFVHYVRYTMGPREVIGSPEDVHRLMSFLRSAEFAAKYCHPVTPSDLRMSAFQFGSTFHMLLSSGPRPSHVPDEERRWVVKYGSIHDLCRISSLIYITLSLMHYRNSPHMCNRFLQNALTKVNSHRLDHWPSTETLVWMLLEDPFDADLKDPHRAWIVGDLMESVQKLPQELNFQFSELLLRFLMMRPLDLEISVEKFEANLWAFLDLQKRELRSNTHSTVETD</sequence>
<comment type="caution">
    <text evidence="1">The sequence shown here is derived from an EMBL/GenBank/DDBJ whole genome shotgun (WGS) entry which is preliminary data.</text>
</comment>
<protein>
    <submittedName>
        <fullName evidence="1">Uncharacterized protein</fullName>
    </submittedName>
</protein>
<accession>A0ACB8USP9</accession>
<gene>
    <name evidence="1" type="ORF">LOY88_004875</name>
</gene>
<organism evidence="1">
    <name type="scientific">Ophidiomyces ophidiicola</name>
    <dbReference type="NCBI Taxonomy" id="1387563"/>
    <lineage>
        <taxon>Eukaryota</taxon>
        <taxon>Fungi</taxon>
        <taxon>Dikarya</taxon>
        <taxon>Ascomycota</taxon>
        <taxon>Pezizomycotina</taxon>
        <taxon>Eurotiomycetes</taxon>
        <taxon>Eurotiomycetidae</taxon>
        <taxon>Onygenales</taxon>
        <taxon>Onygenaceae</taxon>
        <taxon>Ophidiomyces</taxon>
    </lineage>
</organism>
<proteinExistence type="predicted"/>
<dbReference type="EMBL" id="JALBCA010000079">
    <property type="protein sequence ID" value="KAI2384085.1"/>
    <property type="molecule type" value="Genomic_DNA"/>
</dbReference>
<name>A0ACB8USP9_9EURO</name>
<evidence type="ECO:0000313" key="1">
    <source>
        <dbReference type="EMBL" id="KAI2384085.1"/>
    </source>
</evidence>
<reference evidence="1" key="1">
    <citation type="journal article" date="2022" name="bioRxiv">
        <title>Population genetic analysis of Ophidiomyces ophidiicola, the causative agent of snake fungal disease, indicates recent introductions to the USA.</title>
        <authorList>
            <person name="Ladner J.T."/>
            <person name="Palmer J.M."/>
            <person name="Ettinger C.L."/>
            <person name="Stajich J.E."/>
            <person name="Farrell T.M."/>
            <person name="Glorioso B.M."/>
            <person name="Lawson B."/>
            <person name="Price S.J."/>
            <person name="Stengle A.G."/>
            <person name="Grear D.A."/>
            <person name="Lorch J.M."/>
        </authorList>
    </citation>
    <scope>NUCLEOTIDE SEQUENCE</scope>
    <source>
        <strain evidence="1">NWHC 24266-5</strain>
    </source>
</reference>